<dbReference type="SMART" id="SM00342">
    <property type="entry name" value="HTH_ARAC"/>
    <property type="match status" value="1"/>
</dbReference>
<dbReference type="GO" id="GO:0005829">
    <property type="term" value="C:cytosol"/>
    <property type="evidence" value="ECO:0007669"/>
    <property type="project" value="TreeGrafter"/>
</dbReference>
<keyword evidence="4" id="KW-1185">Reference proteome</keyword>
<dbReference type="InterPro" id="IPR032687">
    <property type="entry name" value="AraC-type_N"/>
</dbReference>
<dbReference type="AlphaFoldDB" id="A0A3N0UZI0"/>
<name>A0A3N0UZI0_9GAMM</name>
<dbReference type="EMBL" id="RJVO01000011">
    <property type="protein sequence ID" value="ROH85651.1"/>
    <property type="molecule type" value="Genomic_DNA"/>
</dbReference>
<dbReference type="Proteomes" id="UP000282106">
    <property type="component" value="Unassembled WGS sequence"/>
</dbReference>
<evidence type="ECO:0000313" key="4">
    <source>
        <dbReference type="Proteomes" id="UP000282106"/>
    </source>
</evidence>
<gene>
    <name evidence="3" type="ORF">ED208_16735</name>
</gene>
<evidence type="ECO:0000259" key="2">
    <source>
        <dbReference type="PROSITE" id="PS01124"/>
    </source>
</evidence>
<dbReference type="GO" id="GO:0003700">
    <property type="term" value="F:DNA-binding transcription factor activity"/>
    <property type="evidence" value="ECO:0007669"/>
    <property type="project" value="InterPro"/>
</dbReference>
<feature type="domain" description="HTH araC/xylS-type" evidence="2">
    <location>
        <begin position="249"/>
        <end position="336"/>
    </location>
</feature>
<dbReference type="Gene3D" id="1.10.10.60">
    <property type="entry name" value="Homeodomain-like"/>
    <property type="match status" value="1"/>
</dbReference>
<sequence>MTRAGKRLIISDMRSVLRRPCLSALLLLEFAAERGLAPEQALAGTGLELSALKVVGASIDSRDELTLIASVLRQLGNPPGLGLAMGQRYHLTAYGLWGLALLNAPTLRSALETGLRYLDLTYSYLQLRLRDEGSQTRVIFDASEVPENLRRFLLERDTAALAVIQRELFAAQSHPYHLRFALPTPADLEPYRRLFGVVPEFNCAETALLLPSAQLDAALPLANPLAAQVCEAQCRQLLAERRSLAGVSAQVRDRLLRGFSGKALPDMEALAAELHLSSRTLRRHLQREGSSYRELVEEVRQTLAEELLGGIGMKVDEAAARLGYSEAASLLHARKRWRRRAGAEASASTLSSP</sequence>
<reference evidence="3 4" key="1">
    <citation type="submission" date="2018-10" db="EMBL/GenBank/DDBJ databases">
        <authorList>
            <person name="Chen W.-M."/>
        </authorList>
    </citation>
    <scope>NUCLEOTIDE SEQUENCE [LARGE SCALE GENOMIC DNA]</scope>
    <source>
        <strain evidence="3 4">THS-13</strain>
    </source>
</reference>
<protein>
    <submittedName>
        <fullName evidence="3">AraC family transcriptional regulator</fullName>
    </submittedName>
</protein>
<dbReference type="GO" id="GO:0000976">
    <property type="term" value="F:transcription cis-regulatory region binding"/>
    <property type="evidence" value="ECO:0007669"/>
    <property type="project" value="TreeGrafter"/>
</dbReference>
<evidence type="ECO:0000256" key="1">
    <source>
        <dbReference type="ARBA" id="ARBA00023125"/>
    </source>
</evidence>
<dbReference type="PANTHER" id="PTHR47894:SF1">
    <property type="entry name" value="HTH-TYPE TRANSCRIPTIONAL REGULATOR VQSM"/>
    <property type="match status" value="1"/>
</dbReference>
<comment type="caution">
    <text evidence="3">The sequence shown here is derived from an EMBL/GenBank/DDBJ whole genome shotgun (WGS) entry which is preliminary data.</text>
</comment>
<dbReference type="PANTHER" id="PTHR47894">
    <property type="entry name" value="HTH-TYPE TRANSCRIPTIONAL REGULATOR GADX"/>
    <property type="match status" value="1"/>
</dbReference>
<accession>A0A3N0UZI0</accession>
<dbReference type="Pfam" id="PF12833">
    <property type="entry name" value="HTH_18"/>
    <property type="match status" value="1"/>
</dbReference>
<dbReference type="InterPro" id="IPR018060">
    <property type="entry name" value="HTH_AraC"/>
</dbReference>
<organism evidence="3 4">
    <name type="scientific">Stagnimonas aquatica</name>
    <dbReference type="NCBI Taxonomy" id="2689987"/>
    <lineage>
        <taxon>Bacteria</taxon>
        <taxon>Pseudomonadati</taxon>
        <taxon>Pseudomonadota</taxon>
        <taxon>Gammaproteobacteria</taxon>
        <taxon>Nevskiales</taxon>
        <taxon>Nevskiaceae</taxon>
        <taxon>Stagnimonas</taxon>
    </lineage>
</organism>
<proteinExistence type="predicted"/>
<dbReference type="Pfam" id="PF12625">
    <property type="entry name" value="Arabinose_bd"/>
    <property type="match status" value="1"/>
</dbReference>
<keyword evidence="1" id="KW-0238">DNA-binding</keyword>
<dbReference type="PROSITE" id="PS01124">
    <property type="entry name" value="HTH_ARAC_FAMILY_2"/>
    <property type="match status" value="1"/>
</dbReference>
<dbReference type="InParanoid" id="A0A3N0UZI0"/>
<evidence type="ECO:0000313" key="3">
    <source>
        <dbReference type="EMBL" id="ROH85651.1"/>
    </source>
</evidence>